<reference evidence="1 2" key="1">
    <citation type="submission" date="2016-04" db="EMBL/GenBank/DDBJ databases">
        <title>Genome analyses suggest a sexual origin of heterokaryosis in a supposedly ancient asexual fungus.</title>
        <authorList>
            <person name="Ropars J."/>
            <person name="Sedzielewska K."/>
            <person name="Noel J."/>
            <person name="Charron P."/>
            <person name="Farinelli L."/>
            <person name="Marton T."/>
            <person name="Kruger M."/>
            <person name="Pelin A."/>
            <person name="Brachmann A."/>
            <person name="Corradi N."/>
        </authorList>
    </citation>
    <scope>NUCLEOTIDE SEQUENCE [LARGE SCALE GENOMIC DNA]</scope>
    <source>
        <strain evidence="1 2">C2</strain>
    </source>
</reference>
<name>A0A2N1M5Y6_9GLOM</name>
<dbReference type="Proteomes" id="UP000233469">
    <property type="component" value="Unassembled WGS sequence"/>
</dbReference>
<proteinExistence type="predicted"/>
<reference evidence="1 2" key="2">
    <citation type="submission" date="2017-10" db="EMBL/GenBank/DDBJ databases">
        <title>Extensive intraspecific genome diversity in a model arbuscular mycorrhizal fungus.</title>
        <authorList>
            <person name="Chen E.C.H."/>
            <person name="Morin E."/>
            <person name="Baudet D."/>
            <person name="Noel J."/>
            <person name="Ndikumana S."/>
            <person name="Charron P."/>
            <person name="St-Onge C."/>
            <person name="Giorgi J."/>
            <person name="Grigoriev I.V."/>
            <person name="Roux C."/>
            <person name="Martin F.M."/>
            <person name="Corradi N."/>
        </authorList>
    </citation>
    <scope>NUCLEOTIDE SEQUENCE [LARGE SCALE GENOMIC DNA]</scope>
    <source>
        <strain evidence="1 2">C2</strain>
    </source>
</reference>
<dbReference type="EMBL" id="LLXL01004851">
    <property type="protein sequence ID" value="PKK57010.1"/>
    <property type="molecule type" value="Genomic_DNA"/>
</dbReference>
<comment type="caution">
    <text evidence="1">The sequence shown here is derived from an EMBL/GenBank/DDBJ whole genome shotgun (WGS) entry which is preliminary data.</text>
</comment>
<gene>
    <name evidence="1" type="ORF">RhiirC2_721504</name>
</gene>
<organism evidence="1 2">
    <name type="scientific">Rhizophagus irregularis</name>
    <dbReference type="NCBI Taxonomy" id="588596"/>
    <lineage>
        <taxon>Eukaryota</taxon>
        <taxon>Fungi</taxon>
        <taxon>Fungi incertae sedis</taxon>
        <taxon>Mucoromycota</taxon>
        <taxon>Glomeromycotina</taxon>
        <taxon>Glomeromycetes</taxon>
        <taxon>Glomerales</taxon>
        <taxon>Glomeraceae</taxon>
        <taxon>Rhizophagus</taxon>
    </lineage>
</organism>
<protein>
    <submittedName>
        <fullName evidence="1">Uncharacterized protein</fullName>
    </submittedName>
</protein>
<accession>A0A2N1M5Y6</accession>
<evidence type="ECO:0000313" key="2">
    <source>
        <dbReference type="Proteomes" id="UP000233469"/>
    </source>
</evidence>
<evidence type="ECO:0000313" key="1">
    <source>
        <dbReference type="EMBL" id="PKK57010.1"/>
    </source>
</evidence>
<dbReference type="AlphaFoldDB" id="A0A2N1M5Y6"/>
<sequence length="107" mass="12223">MAQVFDNTEASRSTKKSGLITIRAKLGLLNLALHDTYGLKFKAIDKNGRHYHLVGFFDSKDAPRYLNTKQEKKFTGIFGIIFGAIPRISISRKPTNQAWSFFHIFFI</sequence>